<evidence type="ECO:0000313" key="3">
    <source>
        <dbReference type="EMBL" id="KAJ4953285.1"/>
    </source>
</evidence>
<dbReference type="InterPro" id="IPR046960">
    <property type="entry name" value="PPR_At4g14850-like_plant"/>
</dbReference>
<dbReference type="Pfam" id="PF20431">
    <property type="entry name" value="E_motif"/>
    <property type="match status" value="1"/>
</dbReference>
<evidence type="ECO:0000256" key="2">
    <source>
        <dbReference type="PROSITE-ProRule" id="PRU00708"/>
    </source>
</evidence>
<evidence type="ECO:0000313" key="4">
    <source>
        <dbReference type="Proteomes" id="UP001141806"/>
    </source>
</evidence>
<keyword evidence="1" id="KW-0677">Repeat</keyword>
<feature type="repeat" description="PPR" evidence="2">
    <location>
        <begin position="234"/>
        <end position="268"/>
    </location>
</feature>
<dbReference type="AlphaFoldDB" id="A0A9Q0JWP0"/>
<organism evidence="3 4">
    <name type="scientific">Protea cynaroides</name>
    <dbReference type="NCBI Taxonomy" id="273540"/>
    <lineage>
        <taxon>Eukaryota</taxon>
        <taxon>Viridiplantae</taxon>
        <taxon>Streptophyta</taxon>
        <taxon>Embryophyta</taxon>
        <taxon>Tracheophyta</taxon>
        <taxon>Spermatophyta</taxon>
        <taxon>Magnoliopsida</taxon>
        <taxon>Proteales</taxon>
        <taxon>Proteaceae</taxon>
        <taxon>Protea</taxon>
    </lineage>
</organism>
<comment type="caution">
    <text evidence="3">The sequence shown here is derived from an EMBL/GenBank/DDBJ whole genome shotgun (WGS) entry which is preliminary data.</text>
</comment>
<dbReference type="InterPro" id="IPR002885">
    <property type="entry name" value="PPR_rpt"/>
</dbReference>
<dbReference type="PROSITE" id="PS51375">
    <property type="entry name" value="PPR"/>
    <property type="match status" value="6"/>
</dbReference>
<dbReference type="InterPro" id="IPR046848">
    <property type="entry name" value="E_motif"/>
</dbReference>
<dbReference type="FunFam" id="1.25.40.10:FF:000031">
    <property type="entry name" value="Pentatricopeptide repeat-containing protein mitochondrial"/>
    <property type="match status" value="1"/>
</dbReference>
<dbReference type="Pfam" id="PF13812">
    <property type="entry name" value="PPR_3"/>
    <property type="match status" value="1"/>
</dbReference>
<dbReference type="FunFam" id="1.25.40.10:FF:000366">
    <property type="entry name" value="Pentatricopeptide (PPR) repeat-containing protein"/>
    <property type="match status" value="1"/>
</dbReference>
<dbReference type="FunFam" id="1.25.40.10:FF:000689">
    <property type="entry name" value="Tetratricopeptide repeat (TPR)-like superfamily protein"/>
    <property type="match status" value="1"/>
</dbReference>
<keyword evidence="4" id="KW-1185">Reference proteome</keyword>
<dbReference type="Pfam" id="PF01535">
    <property type="entry name" value="PPR"/>
    <property type="match status" value="3"/>
</dbReference>
<accession>A0A9Q0JWP0</accession>
<protein>
    <recommendedName>
        <fullName evidence="5">Pentatricopeptide repeat-containing protein</fullName>
    </recommendedName>
</protein>
<dbReference type="FunFam" id="1.25.40.10:FF:000227">
    <property type="entry name" value="Pentatricopeptide repeat-containing protein At3g13880"/>
    <property type="match status" value="1"/>
</dbReference>
<feature type="repeat" description="PPR" evidence="2">
    <location>
        <begin position="539"/>
        <end position="573"/>
    </location>
</feature>
<feature type="repeat" description="PPR" evidence="2">
    <location>
        <begin position="67"/>
        <end position="101"/>
    </location>
</feature>
<feature type="repeat" description="PPR" evidence="2">
    <location>
        <begin position="336"/>
        <end position="370"/>
    </location>
</feature>
<dbReference type="EMBL" id="JAMYWD010000012">
    <property type="protein sequence ID" value="KAJ4953285.1"/>
    <property type="molecule type" value="Genomic_DNA"/>
</dbReference>
<feature type="repeat" description="PPR" evidence="2">
    <location>
        <begin position="438"/>
        <end position="472"/>
    </location>
</feature>
<name>A0A9Q0JWP0_9MAGN</name>
<dbReference type="Gene3D" id="1.25.40.10">
    <property type="entry name" value="Tetratricopeptide repeat domain"/>
    <property type="match status" value="4"/>
</dbReference>
<dbReference type="NCBIfam" id="TIGR00756">
    <property type="entry name" value="PPR"/>
    <property type="match status" value="5"/>
</dbReference>
<gene>
    <name evidence="3" type="ORF">NE237_030117</name>
</gene>
<proteinExistence type="predicted"/>
<dbReference type="PANTHER" id="PTHR24015">
    <property type="entry name" value="OS07G0578800 PROTEIN-RELATED"/>
    <property type="match status" value="1"/>
</dbReference>
<dbReference type="Pfam" id="PF13041">
    <property type="entry name" value="PPR_2"/>
    <property type="match status" value="4"/>
</dbReference>
<dbReference type="GO" id="GO:0009451">
    <property type="term" value="P:RNA modification"/>
    <property type="evidence" value="ECO:0007669"/>
    <property type="project" value="InterPro"/>
</dbReference>
<evidence type="ECO:0000256" key="1">
    <source>
        <dbReference type="ARBA" id="ARBA00022737"/>
    </source>
</evidence>
<dbReference type="OrthoDB" id="185373at2759"/>
<evidence type="ECO:0008006" key="5">
    <source>
        <dbReference type="Google" id="ProtNLM"/>
    </source>
</evidence>
<dbReference type="InterPro" id="IPR011990">
    <property type="entry name" value="TPR-like_helical_dom_sf"/>
</dbReference>
<dbReference type="GO" id="GO:0003723">
    <property type="term" value="F:RNA binding"/>
    <property type="evidence" value="ECO:0007669"/>
    <property type="project" value="InterPro"/>
</dbReference>
<dbReference type="Proteomes" id="UP001141806">
    <property type="component" value="Unassembled WGS sequence"/>
</dbReference>
<sequence length="769" mass="86416">MIKHLRPQRLVYSSTHQYNDRSTVLSSIFKTEQSGNDHISSLCRQKLFMEAFQAFDFLQSRTHFRIYPSTYAHLISGCSTLKSLDYGRKVHDHLVKSGFQPDIILQNHILNMYGKCGSLRYARKVFYEMPERNAVSWTSMIAGYSQNRREEDALKAFREMQRSGFMPDQFTYGSILRASSGLSDVKLGRQLHAHVVKSEFGSHLIAQNALVAMYTKLDQIDDASIVFDKIAEKDLISWSSMIAGLAQQGFEFDSLCLFKDMFSMGVYCLNEYIFGSIFNACGGLLQLEYGRQIHGMAIKFGLGRDAFANCSLSDMYAKCGGFDSARKTFYQIERPDLVSWNAIISGFSYGGDAGEAMSFFSRMRHLGFIPDEITVRCLLCCCTSYAMLYQGQQLHAYIIKMGLNLDVPVCNSLLTMYTKCSSLPFAFNIFEEMHTTADLVSWNSILTACMQHSQADEVFQLLKLMHFSKNKPDEITLTNVLGACAVSASLEMGNQVHDYALKAGLEAHNLIANGLIDMYAKCGALDSARKLFEFISNPDIISWTSLIVGYAQFGYGEEALKLFRTMSHLGIKPNHITFVGVLSACSRVGLVVEGCQYFRSMEVDHGIVPTREHCACVVDLLARAGHLREAENFINQMPFDPDIVVWKTLLAGCRTHGNLEIGTRAAESILKLDPSSSAAHVLLCNIYATTGSWGDVARVRKMMKSRGVRKTPGQSWIEIKDSVHVFSVEDRSHPKMEEIYIILEELWLQMLEAGYLPNLRFASGEPLNK</sequence>
<dbReference type="FunFam" id="1.25.40.10:FF:000694">
    <property type="entry name" value="Pentatricopeptide repeat-containing protein At3g50420"/>
    <property type="match status" value="1"/>
</dbReference>
<dbReference type="FunFam" id="1.25.40.10:FF:000344">
    <property type="entry name" value="Pentatricopeptide repeat-containing protein"/>
    <property type="match status" value="1"/>
</dbReference>
<reference evidence="3" key="1">
    <citation type="journal article" date="2023" name="Plant J.">
        <title>The genome of the king protea, Protea cynaroides.</title>
        <authorList>
            <person name="Chang J."/>
            <person name="Duong T.A."/>
            <person name="Schoeman C."/>
            <person name="Ma X."/>
            <person name="Roodt D."/>
            <person name="Barker N."/>
            <person name="Li Z."/>
            <person name="Van de Peer Y."/>
            <person name="Mizrachi E."/>
        </authorList>
    </citation>
    <scope>NUCLEOTIDE SEQUENCE</scope>
    <source>
        <tissue evidence="3">Young leaves</tissue>
    </source>
</reference>
<feature type="repeat" description="PPR" evidence="2">
    <location>
        <begin position="133"/>
        <end position="167"/>
    </location>
</feature>
<dbReference type="PANTHER" id="PTHR24015:SF1672">
    <property type="entry name" value="OS06G0506100 PROTEIN"/>
    <property type="match status" value="1"/>
</dbReference>